<dbReference type="OrthoDB" id="3366823at2759"/>
<name>A0A2V1DDF9_9PLEO</name>
<dbReference type="GO" id="GO:0020037">
    <property type="term" value="F:heme binding"/>
    <property type="evidence" value="ECO:0007669"/>
    <property type="project" value="InterPro"/>
</dbReference>
<sequence>MAPKAVVGREAVVRAMEQYYESGGLQDSSQLPRARYTILKESGMSVGDIARAECVFGLALNGNSVPAAFWVVWDVFSDAAVLSRVRQEVQGFISTAQNTGEGVQTLTLDLRRIKEALYLHAVIHETLRYRARGTGPRMVLEDVIISSNACEYHVEKGSTLILANESMHHDTAVWGPNADTLFPDRFSLGTRSPPTAFVALEGDPTSAPESLGGRWDEPGQDLSNMARENLPPLKKVMVDVAPRKGTENVVWRYVL</sequence>
<dbReference type="Gene3D" id="1.10.630.10">
    <property type="entry name" value="Cytochrome P450"/>
    <property type="match status" value="1"/>
</dbReference>
<dbReference type="Proteomes" id="UP000244855">
    <property type="component" value="Unassembled WGS sequence"/>
</dbReference>
<reference evidence="1 2" key="1">
    <citation type="journal article" date="2018" name="Sci. Rep.">
        <title>Comparative genomics provides insights into the lifestyle and reveals functional heterogeneity of dark septate endophytic fungi.</title>
        <authorList>
            <person name="Knapp D.G."/>
            <person name="Nemeth J.B."/>
            <person name="Barry K."/>
            <person name="Hainaut M."/>
            <person name="Henrissat B."/>
            <person name="Johnson J."/>
            <person name="Kuo A."/>
            <person name="Lim J.H.P."/>
            <person name="Lipzen A."/>
            <person name="Nolan M."/>
            <person name="Ohm R.A."/>
            <person name="Tamas L."/>
            <person name="Grigoriev I.V."/>
            <person name="Spatafora J.W."/>
            <person name="Nagy L.G."/>
            <person name="Kovacs G.M."/>
        </authorList>
    </citation>
    <scope>NUCLEOTIDE SEQUENCE [LARGE SCALE GENOMIC DNA]</scope>
    <source>
        <strain evidence="1 2">DSE2036</strain>
    </source>
</reference>
<dbReference type="AlphaFoldDB" id="A0A2V1DDF9"/>
<organism evidence="1 2">
    <name type="scientific">Periconia macrospinosa</name>
    <dbReference type="NCBI Taxonomy" id="97972"/>
    <lineage>
        <taxon>Eukaryota</taxon>
        <taxon>Fungi</taxon>
        <taxon>Dikarya</taxon>
        <taxon>Ascomycota</taxon>
        <taxon>Pezizomycotina</taxon>
        <taxon>Dothideomycetes</taxon>
        <taxon>Pleosporomycetidae</taxon>
        <taxon>Pleosporales</taxon>
        <taxon>Massarineae</taxon>
        <taxon>Periconiaceae</taxon>
        <taxon>Periconia</taxon>
    </lineage>
</organism>
<dbReference type="EMBL" id="KZ805473">
    <property type="protein sequence ID" value="PVH96140.1"/>
    <property type="molecule type" value="Genomic_DNA"/>
</dbReference>
<evidence type="ECO:0000313" key="1">
    <source>
        <dbReference type="EMBL" id="PVH96140.1"/>
    </source>
</evidence>
<dbReference type="STRING" id="97972.A0A2V1DDF9"/>
<dbReference type="PANTHER" id="PTHR47582">
    <property type="entry name" value="P450, PUTATIVE (EUROFUNG)-RELATED"/>
    <property type="match status" value="1"/>
</dbReference>
<proteinExistence type="predicted"/>
<dbReference type="Pfam" id="PF00067">
    <property type="entry name" value="p450"/>
    <property type="match status" value="1"/>
</dbReference>
<dbReference type="InterPro" id="IPR036396">
    <property type="entry name" value="Cyt_P450_sf"/>
</dbReference>
<dbReference type="GO" id="GO:0005506">
    <property type="term" value="F:iron ion binding"/>
    <property type="evidence" value="ECO:0007669"/>
    <property type="project" value="InterPro"/>
</dbReference>
<dbReference type="GO" id="GO:0004497">
    <property type="term" value="F:monooxygenase activity"/>
    <property type="evidence" value="ECO:0007669"/>
    <property type="project" value="InterPro"/>
</dbReference>
<accession>A0A2V1DDF9</accession>
<dbReference type="SUPFAM" id="SSF48264">
    <property type="entry name" value="Cytochrome P450"/>
    <property type="match status" value="1"/>
</dbReference>
<dbReference type="GO" id="GO:0016705">
    <property type="term" value="F:oxidoreductase activity, acting on paired donors, with incorporation or reduction of molecular oxygen"/>
    <property type="evidence" value="ECO:0007669"/>
    <property type="project" value="InterPro"/>
</dbReference>
<dbReference type="InterPro" id="IPR053007">
    <property type="entry name" value="CYP450_monoxygenase_sec-met"/>
</dbReference>
<dbReference type="InterPro" id="IPR001128">
    <property type="entry name" value="Cyt_P450"/>
</dbReference>
<keyword evidence="2" id="KW-1185">Reference proteome</keyword>
<evidence type="ECO:0000313" key="2">
    <source>
        <dbReference type="Proteomes" id="UP000244855"/>
    </source>
</evidence>
<gene>
    <name evidence="1" type="ORF">DM02DRAFT_659490</name>
</gene>
<protein>
    <submittedName>
        <fullName evidence="1">Cytochrome P450</fullName>
    </submittedName>
</protein>
<dbReference type="PANTHER" id="PTHR47582:SF1">
    <property type="entry name" value="P450, PUTATIVE (EUROFUNG)-RELATED"/>
    <property type="match status" value="1"/>
</dbReference>